<evidence type="ECO:0000259" key="5">
    <source>
        <dbReference type="Pfam" id="PF24568"/>
    </source>
</evidence>
<evidence type="ECO:0000256" key="3">
    <source>
        <dbReference type="SAM" id="SignalP"/>
    </source>
</evidence>
<gene>
    <name evidence="6" type="ORF">ACFSBH_06790</name>
</gene>
<organism evidence="6 7">
    <name type="scientific">Oceanobacillus luteolus</name>
    <dbReference type="NCBI Taxonomy" id="1274358"/>
    <lineage>
        <taxon>Bacteria</taxon>
        <taxon>Bacillati</taxon>
        <taxon>Bacillota</taxon>
        <taxon>Bacilli</taxon>
        <taxon>Bacillales</taxon>
        <taxon>Bacillaceae</taxon>
        <taxon>Oceanobacillus</taxon>
    </lineage>
</organism>
<keyword evidence="1 3" id="KW-0732">Signal</keyword>
<dbReference type="Gene3D" id="2.70.70.10">
    <property type="entry name" value="Glucose Permease (Domain IIA)"/>
    <property type="match status" value="1"/>
</dbReference>
<comment type="caution">
    <text evidence="6">The sequence shown here is derived from an EMBL/GenBank/DDBJ whole genome shotgun (WGS) entry which is preliminary data.</text>
</comment>
<feature type="region of interest" description="Disordered" evidence="2">
    <location>
        <begin position="292"/>
        <end position="334"/>
    </location>
</feature>
<dbReference type="InterPro" id="IPR050570">
    <property type="entry name" value="Cell_wall_metabolism_enzyme"/>
</dbReference>
<feature type="domain" description="M23ase beta-sheet core" evidence="4">
    <location>
        <begin position="364"/>
        <end position="463"/>
    </location>
</feature>
<evidence type="ECO:0000256" key="1">
    <source>
        <dbReference type="ARBA" id="ARBA00022729"/>
    </source>
</evidence>
<dbReference type="PANTHER" id="PTHR21666">
    <property type="entry name" value="PEPTIDASE-RELATED"/>
    <property type="match status" value="1"/>
</dbReference>
<dbReference type="SUPFAM" id="SSF51261">
    <property type="entry name" value="Duplicated hybrid motif"/>
    <property type="match status" value="1"/>
</dbReference>
<dbReference type="InterPro" id="IPR011055">
    <property type="entry name" value="Dup_hybrid_motif"/>
</dbReference>
<dbReference type="GO" id="GO:0016787">
    <property type="term" value="F:hydrolase activity"/>
    <property type="evidence" value="ECO:0007669"/>
    <property type="project" value="UniProtKB-KW"/>
</dbReference>
<dbReference type="CDD" id="cd12797">
    <property type="entry name" value="M23_peptidase"/>
    <property type="match status" value="1"/>
</dbReference>
<proteinExistence type="predicted"/>
<evidence type="ECO:0000256" key="2">
    <source>
        <dbReference type="SAM" id="MobiDB-lite"/>
    </source>
</evidence>
<accession>A0ABW4HPM3</accession>
<dbReference type="InterPro" id="IPR016047">
    <property type="entry name" value="M23ase_b-sheet_dom"/>
</dbReference>
<dbReference type="SUPFAM" id="SSF57997">
    <property type="entry name" value="Tropomyosin"/>
    <property type="match status" value="1"/>
</dbReference>
<dbReference type="InterPro" id="IPR057309">
    <property type="entry name" value="PcsB_CC"/>
</dbReference>
<evidence type="ECO:0000313" key="7">
    <source>
        <dbReference type="Proteomes" id="UP001597221"/>
    </source>
</evidence>
<evidence type="ECO:0000313" key="6">
    <source>
        <dbReference type="EMBL" id="MFD1607353.1"/>
    </source>
</evidence>
<dbReference type="Pfam" id="PF24568">
    <property type="entry name" value="CC_PcsB"/>
    <property type="match status" value="1"/>
</dbReference>
<dbReference type="Pfam" id="PF01551">
    <property type="entry name" value="Peptidase_M23"/>
    <property type="match status" value="1"/>
</dbReference>
<feature type="domain" description="Peptidoglycan hydrolase PcsB coiled-coil" evidence="5">
    <location>
        <begin position="122"/>
        <end position="195"/>
    </location>
</feature>
<dbReference type="Gene3D" id="6.10.250.3150">
    <property type="match status" value="1"/>
</dbReference>
<feature type="region of interest" description="Disordered" evidence="2">
    <location>
        <begin position="41"/>
        <end position="67"/>
    </location>
</feature>
<name>A0ABW4HPM3_9BACI</name>
<feature type="signal peptide" evidence="3">
    <location>
        <begin position="1"/>
        <end position="21"/>
    </location>
</feature>
<dbReference type="EMBL" id="JBHUDE010000034">
    <property type="protein sequence ID" value="MFD1607353.1"/>
    <property type="molecule type" value="Genomic_DNA"/>
</dbReference>
<reference evidence="7" key="1">
    <citation type="journal article" date="2019" name="Int. J. Syst. Evol. Microbiol.">
        <title>The Global Catalogue of Microorganisms (GCM) 10K type strain sequencing project: providing services to taxonomists for standard genome sequencing and annotation.</title>
        <authorList>
            <consortium name="The Broad Institute Genomics Platform"/>
            <consortium name="The Broad Institute Genome Sequencing Center for Infectious Disease"/>
            <person name="Wu L."/>
            <person name="Ma J."/>
        </authorList>
    </citation>
    <scope>NUCLEOTIDE SEQUENCE [LARGE SCALE GENOMIC DNA]</scope>
    <source>
        <strain evidence="7">CGMCC 1.12376</strain>
    </source>
</reference>
<sequence length="468" mass="51725">MKKSILILTMTTLLLTTLATAGGTSVSAESIQELKEKINQHEAEKSKISEEKNNLDNNKKDTESKIDENLKEQKSVEQEIVDLDERLAKTQSDISTKENEISETNKEIDELSERIETLKEEIKILEEKIEKRDVLLKDRLRSIQQSGGEVNLIQVIFNSKSFIDFISRTTAVNTIMDQDKKIMEEQAADKQLLAENQKEVEEKKKTVVAKKEELEGQKKELVALKNQLDEQKSERKTLMAQLEEEHQELEEIKLTIEEEQEILAAEEQAKAQAIALAQNKIGELEQLAKEEAERKRKEAERRKAEQAKSNQNQDGKKVASAPDTSTGSSGTSGGGNGIFIYPAGNSISSPFGMRFHPIDNVHKLHAGIDFPVGTGTPLKAPADGVVSTARWMGGFGNVIMISHYIDGQSYTTVSAHLSRIDVSPGQAVSQGEVIGATGNTGKSTGPHLHFEVHLGGYGNPVNPAPYMN</sequence>
<keyword evidence="6" id="KW-0378">Hydrolase</keyword>
<dbReference type="Proteomes" id="UP001597221">
    <property type="component" value="Unassembled WGS sequence"/>
</dbReference>
<evidence type="ECO:0000259" key="4">
    <source>
        <dbReference type="Pfam" id="PF01551"/>
    </source>
</evidence>
<feature type="chain" id="PRO_5045693885" evidence="3">
    <location>
        <begin position="22"/>
        <end position="468"/>
    </location>
</feature>
<keyword evidence="7" id="KW-1185">Reference proteome</keyword>
<dbReference type="PANTHER" id="PTHR21666:SF270">
    <property type="entry name" value="MUREIN HYDROLASE ACTIVATOR ENVC"/>
    <property type="match status" value="1"/>
</dbReference>
<protein>
    <submittedName>
        <fullName evidence="6">Murein hydrolase activator EnvC family protein</fullName>
    </submittedName>
</protein>
<dbReference type="RefSeq" id="WP_379596675.1">
    <property type="nucleotide sequence ID" value="NZ_JBHUDE010000034.1"/>
</dbReference>
<feature type="compositionally biased region" description="Basic and acidic residues" evidence="2">
    <location>
        <begin position="292"/>
        <end position="306"/>
    </location>
</feature>